<evidence type="ECO:0000313" key="2">
    <source>
        <dbReference type="EMBL" id="MBB6053635.1"/>
    </source>
</evidence>
<sequence length="198" mass="21237">MSRLDRRQALLLLTLGISGGCGGTAVPMPTPTPTPSPSPTPTPSPLPTPTPTPRATYFSYTSETGDYIGKGVSRRFERTQGTWWAIASTDGSTIRVFLSQSGEDYFFWDMTFMAPKGQALTVGTYEGAERWPFQTDGHPGLSVVGDGSGCNRVTGRFVIHELTRGTGTTIERLYATFEHHCDGAAPALYGEVSIGAPI</sequence>
<protein>
    <submittedName>
        <fullName evidence="2">Uncharacterized protein</fullName>
    </submittedName>
</protein>
<dbReference type="AlphaFoldDB" id="A0A7W9SWG9"/>
<dbReference type="EMBL" id="JACHGW010000007">
    <property type="protein sequence ID" value="MBB6053635.1"/>
    <property type="molecule type" value="Genomic_DNA"/>
</dbReference>
<evidence type="ECO:0000256" key="1">
    <source>
        <dbReference type="SAM" id="MobiDB-lite"/>
    </source>
</evidence>
<feature type="compositionally biased region" description="Pro residues" evidence="1">
    <location>
        <begin position="28"/>
        <end position="52"/>
    </location>
</feature>
<dbReference type="RefSeq" id="WP_184203723.1">
    <property type="nucleotide sequence ID" value="NZ_JACHGW010000007.1"/>
</dbReference>
<organism evidence="2 3">
    <name type="scientific">Armatimonas rosea</name>
    <dbReference type="NCBI Taxonomy" id="685828"/>
    <lineage>
        <taxon>Bacteria</taxon>
        <taxon>Bacillati</taxon>
        <taxon>Armatimonadota</taxon>
        <taxon>Armatimonadia</taxon>
        <taxon>Armatimonadales</taxon>
        <taxon>Armatimonadaceae</taxon>
        <taxon>Armatimonas</taxon>
    </lineage>
</organism>
<accession>A0A7W9SWG9</accession>
<keyword evidence="3" id="KW-1185">Reference proteome</keyword>
<gene>
    <name evidence="2" type="ORF">HNQ39_005470</name>
</gene>
<name>A0A7W9SWG9_ARMRO</name>
<evidence type="ECO:0000313" key="3">
    <source>
        <dbReference type="Proteomes" id="UP000520814"/>
    </source>
</evidence>
<dbReference type="PROSITE" id="PS51257">
    <property type="entry name" value="PROKAR_LIPOPROTEIN"/>
    <property type="match status" value="1"/>
</dbReference>
<comment type="caution">
    <text evidence="2">The sequence shown here is derived from an EMBL/GenBank/DDBJ whole genome shotgun (WGS) entry which is preliminary data.</text>
</comment>
<proteinExistence type="predicted"/>
<dbReference type="Proteomes" id="UP000520814">
    <property type="component" value="Unassembled WGS sequence"/>
</dbReference>
<feature type="region of interest" description="Disordered" evidence="1">
    <location>
        <begin position="22"/>
        <end position="54"/>
    </location>
</feature>
<reference evidence="2 3" key="1">
    <citation type="submission" date="2020-08" db="EMBL/GenBank/DDBJ databases">
        <title>Genomic Encyclopedia of Type Strains, Phase IV (KMG-IV): sequencing the most valuable type-strain genomes for metagenomic binning, comparative biology and taxonomic classification.</title>
        <authorList>
            <person name="Goeker M."/>
        </authorList>
    </citation>
    <scope>NUCLEOTIDE SEQUENCE [LARGE SCALE GENOMIC DNA]</scope>
    <source>
        <strain evidence="2 3">DSM 23562</strain>
    </source>
</reference>